<keyword evidence="1" id="KW-0472">Membrane</keyword>
<feature type="transmembrane region" description="Helical" evidence="1">
    <location>
        <begin position="16"/>
        <end position="37"/>
    </location>
</feature>
<feature type="transmembrane region" description="Helical" evidence="1">
    <location>
        <begin position="158"/>
        <end position="178"/>
    </location>
</feature>
<dbReference type="AlphaFoldDB" id="A0A149TKP9"/>
<keyword evidence="1" id="KW-1133">Transmembrane helix</keyword>
<feature type="transmembrane region" description="Helical" evidence="1">
    <location>
        <begin position="185"/>
        <end position="205"/>
    </location>
</feature>
<feature type="transmembrane region" description="Helical" evidence="1">
    <location>
        <begin position="277"/>
        <end position="295"/>
    </location>
</feature>
<organism evidence="3 4">
    <name type="scientific">Gluconobacter albidus</name>
    <dbReference type="NCBI Taxonomy" id="318683"/>
    <lineage>
        <taxon>Bacteria</taxon>
        <taxon>Pseudomonadati</taxon>
        <taxon>Pseudomonadota</taxon>
        <taxon>Alphaproteobacteria</taxon>
        <taxon>Acetobacterales</taxon>
        <taxon>Acetobacteraceae</taxon>
        <taxon>Gluconobacter</taxon>
    </lineage>
</organism>
<protein>
    <recommendedName>
        <fullName evidence="2">Acyltransferase 3 domain-containing protein</fullName>
    </recommendedName>
</protein>
<feature type="transmembrane region" description="Helical" evidence="1">
    <location>
        <begin position="96"/>
        <end position="116"/>
    </location>
</feature>
<feature type="transmembrane region" description="Helical" evidence="1">
    <location>
        <begin position="316"/>
        <end position="335"/>
    </location>
</feature>
<dbReference type="OrthoDB" id="9796461at2"/>
<dbReference type="GO" id="GO:0009103">
    <property type="term" value="P:lipopolysaccharide biosynthetic process"/>
    <property type="evidence" value="ECO:0007669"/>
    <property type="project" value="TreeGrafter"/>
</dbReference>
<dbReference type="PATRIC" id="fig|318683.6.peg.1752"/>
<dbReference type="Proteomes" id="UP000075636">
    <property type="component" value="Unassembled WGS sequence"/>
</dbReference>
<dbReference type="RefSeq" id="WP_062107032.1">
    <property type="nucleotide sequence ID" value="NZ_LHZR01000098.1"/>
</dbReference>
<feature type="domain" description="Acyltransferase 3" evidence="2">
    <location>
        <begin position="12"/>
        <end position="363"/>
    </location>
</feature>
<dbReference type="PANTHER" id="PTHR23028:SF53">
    <property type="entry name" value="ACYL_TRANSF_3 DOMAIN-CONTAINING PROTEIN"/>
    <property type="match status" value="1"/>
</dbReference>
<feature type="transmembrane region" description="Helical" evidence="1">
    <location>
        <begin position="57"/>
        <end position="75"/>
    </location>
</feature>
<evidence type="ECO:0000313" key="3">
    <source>
        <dbReference type="EMBL" id="KXV49095.1"/>
    </source>
</evidence>
<dbReference type="PANTHER" id="PTHR23028">
    <property type="entry name" value="ACETYLTRANSFERASE"/>
    <property type="match status" value="1"/>
</dbReference>
<proteinExistence type="predicted"/>
<accession>A0A149TKP9</accession>
<dbReference type="GO" id="GO:0016747">
    <property type="term" value="F:acyltransferase activity, transferring groups other than amino-acyl groups"/>
    <property type="evidence" value="ECO:0007669"/>
    <property type="project" value="InterPro"/>
</dbReference>
<reference evidence="3 4" key="1">
    <citation type="submission" date="2015-06" db="EMBL/GenBank/DDBJ databases">
        <title>Improved classification and identification of acetic acid bacteria using matrix-assisted laser desorption/ionization time-of-flight mass spectrometry; Gluconobacter nephelii and Gluconobacter uchimurae are later heterotypic synonyms of Gluconobacter japonicus and Gluconobacter oxydans, respectively.</title>
        <authorList>
            <person name="Li L."/>
            <person name="Cleenwerck I."/>
            <person name="De Vuyst L."/>
            <person name="Vandamme P."/>
        </authorList>
    </citation>
    <scope>NUCLEOTIDE SEQUENCE [LARGE SCALE GENOMIC DNA]</scope>
    <source>
        <strain evidence="3 4">LMG 1768</strain>
    </source>
</reference>
<feature type="transmembrane region" description="Helical" evidence="1">
    <location>
        <begin position="220"/>
        <end position="238"/>
    </location>
</feature>
<feature type="transmembrane region" description="Helical" evidence="1">
    <location>
        <begin position="245"/>
        <end position="265"/>
    </location>
</feature>
<comment type="caution">
    <text evidence="3">The sequence shown here is derived from an EMBL/GenBank/DDBJ whole genome shotgun (WGS) entry which is preliminary data.</text>
</comment>
<evidence type="ECO:0000313" key="4">
    <source>
        <dbReference type="Proteomes" id="UP000075636"/>
    </source>
</evidence>
<name>A0A149TKP9_9PROT</name>
<sequence length="397" mass="44416">MQTVTTGAQRNPGIDLLRGISIILVVIHHLALRIPLMHTGLSTVFPDFLLKALTWDGAKGVKIFFVISGFLITDHTMRRWGSPGKINVFAFSGRRACRILPCLLVLLGILAVLKIAGAPDFRFHHDSQTLPGAIFAALFMHLNLYEARTNYLPANWDVLWSLSVEELFYLAFPILCLLSGRIPKLIGPGLLVCIFALLALSLPFAEWQLRDASEIWQDEAYGPGISAIAMGVCTALLAHRMPPAMFARLTPWLGWAGTFGVGLYLLDSHILWQTLNYGAPLFFTLSCAVLLLAFYNGWGKATASRFLAWPRQWGRLSYEIYLSHMFVVMPMVHLFRATGENWTFGWVWFLPTLALSFCLGVLVDRFLSRPADRWLLEKSGLRRPQPSGEASGRIAEI</sequence>
<dbReference type="InterPro" id="IPR002656">
    <property type="entry name" value="Acyl_transf_3_dom"/>
</dbReference>
<dbReference type="GO" id="GO:0016020">
    <property type="term" value="C:membrane"/>
    <property type="evidence" value="ECO:0007669"/>
    <property type="project" value="TreeGrafter"/>
</dbReference>
<dbReference type="InterPro" id="IPR050879">
    <property type="entry name" value="Acyltransferase_3"/>
</dbReference>
<evidence type="ECO:0000259" key="2">
    <source>
        <dbReference type="Pfam" id="PF01757"/>
    </source>
</evidence>
<keyword evidence="1" id="KW-0812">Transmembrane</keyword>
<gene>
    <name evidence="3" type="ORF">AD945_05245</name>
</gene>
<evidence type="ECO:0000256" key="1">
    <source>
        <dbReference type="SAM" id="Phobius"/>
    </source>
</evidence>
<feature type="transmembrane region" description="Helical" evidence="1">
    <location>
        <begin position="347"/>
        <end position="367"/>
    </location>
</feature>
<dbReference type="Pfam" id="PF01757">
    <property type="entry name" value="Acyl_transf_3"/>
    <property type="match status" value="1"/>
</dbReference>
<dbReference type="EMBL" id="LHZR01000098">
    <property type="protein sequence ID" value="KXV49095.1"/>
    <property type="molecule type" value="Genomic_DNA"/>
</dbReference>
<dbReference type="STRING" id="318683.A0U94_13330"/>